<evidence type="ECO:0000256" key="2">
    <source>
        <dbReference type="SAM" id="SignalP"/>
    </source>
</evidence>
<dbReference type="PROSITE" id="PS51257">
    <property type="entry name" value="PROKAR_LIPOPROTEIN"/>
    <property type="match status" value="1"/>
</dbReference>
<sequence length="173" mass="18291">MFKKLILLVLIALLAIPVTTGCSSNKEQPAAPAASVATEEKPANPATSPAPATTPPTEKPSEPEKAISRVELIERIENGEYDAGDIVLLSGIVMGAGLDGKGIPPDKTSLADFIWLGPSTESPVVRIELAKEKKVKIGEKIIVKGTIASLHYTELSSGKKNLPQIYIIDAVIQ</sequence>
<evidence type="ECO:0000256" key="1">
    <source>
        <dbReference type="SAM" id="MobiDB-lite"/>
    </source>
</evidence>
<accession>A0A2M7DA40</accession>
<dbReference type="AlphaFoldDB" id="A0A2M7DA40"/>
<comment type="caution">
    <text evidence="3">The sequence shown here is derived from an EMBL/GenBank/DDBJ whole genome shotgun (WGS) entry which is preliminary data.</text>
</comment>
<evidence type="ECO:0008006" key="5">
    <source>
        <dbReference type="Google" id="ProtNLM"/>
    </source>
</evidence>
<evidence type="ECO:0000313" key="3">
    <source>
        <dbReference type="EMBL" id="PIV45342.1"/>
    </source>
</evidence>
<gene>
    <name evidence="3" type="ORF">COS25_00320</name>
</gene>
<name>A0A2M7DA40_9BACT</name>
<reference evidence="4" key="1">
    <citation type="submission" date="2017-09" db="EMBL/GenBank/DDBJ databases">
        <title>Depth-based differentiation of microbial function through sediment-hosted aquifers and enrichment of novel symbionts in the deep terrestrial subsurface.</title>
        <authorList>
            <person name="Probst A.J."/>
            <person name="Ladd B."/>
            <person name="Jarett J.K."/>
            <person name="Geller-Mcgrath D.E."/>
            <person name="Sieber C.M.K."/>
            <person name="Emerson J.B."/>
            <person name="Anantharaman K."/>
            <person name="Thomas B.C."/>
            <person name="Malmstrom R."/>
            <person name="Stieglmeier M."/>
            <person name="Klingl A."/>
            <person name="Woyke T."/>
            <person name="Ryan C.M."/>
            <person name="Banfield J.F."/>
        </authorList>
    </citation>
    <scope>NUCLEOTIDE SEQUENCE [LARGE SCALE GENOMIC DNA]</scope>
</reference>
<protein>
    <recommendedName>
        <fullName evidence="5">DUF5666 domain-containing protein</fullName>
    </recommendedName>
</protein>
<dbReference type="Proteomes" id="UP000230864">
    <property type="component" value="Unassembled WGS sequence"/>
</dbReference>
<keyword evidence="2" id="KW-0732">Signal</keyword>
<feature type="region of interest" description="Disordered" evidence="1">
    <location>
        <begin position="22"/>
        <end position="65"/>
    </location>
</feature>
<evidence type="ECO:0000313" key="4">
    <source>
        <dbReference type="Proteomes" id="UP000230864"/>
    </source>
</evidence>
<organism evidence="3 4">
    <name type="scientific">Candidatus Nealsonbacteria bacterium CG02_land_8_20_14_3_00_37_10</name>
    <dbReference type="NCBI Taxonomy" id="1974699"/>
    <lineage>
        <taxon>Bacteria</taxon>
        <taxon>Candidatus Nealsoniibacteriota</taxon>
    </lineage>
</organism>
<dbReference type="EMBL" id="PETZ01000008">
    <property type="protein sequence ID" value="PIV45342.1"/>
    <property type="molecule type" value="Genomic_DNA"/>
</dbReference>
<feature type="chain" id="PRO_5014792344" description="DUF5666 domain-containing protein" evidence="2">
    <location>
        <begin position="21"/>
        <end position="173"/>
    </location>
</feature>
<feature type="signal peptide" evidence="2">
    <location>
        <begin position="1"/>
        <end position="20"/>
    </location>
</feature>
<proteinExistence type="predicted"/>